<dbReference type="VEuPathDB" id="FungiDB:EYZ11_003691"/>
<keyword evidence="4" id="KW-1185">Reference proteome</keyword>
<dbReference type="AlphaFoldDB" id="A0A4S3JMM3"/>
<evidence type="ECO:0000256" key="1">
    <source>
        <dbReference type="ARBA" id="ARBA00022679"/>
    </source>
</evidence>
<dbReference type="EMBL" id="SOSA01000097">
    <property type="protein sequence ID" value="THC96812.1"/>
    <property type="molecule type" value="Genomic_DNA"/>
</dbReference>
<dbReference type="InterPro" id="IPR039135">
    <property type="entry name" value="NAT9-like"/>
</dbReference>
<keyword evidence="1" id="KW-0808">Transferase</keyword>
<dbReference type="PANTHER" id="PTHR13256:SF16">
    <property type="entry name" value="ALPHA_BETA-TUBULIN-N-ACETYLTRANSFERASE 9"/>
    <property type="match status" value="1"/>
</dbReference>
<dbReference type="STRING" id="1220188.A0A4S3JMM3"/>
<dbReference type="GO" id="GO:0008080">
    <property type="term" value="F:N-acetyltransferase activity"/>
    <property type="evidence" value="ECO:0007669"/>
    <property type="project" value="InterPro"/>
</dbReference>
<comment type="caution">
    <text evidence="3">The sequence shown here is derived from an EMBL/GenBank/DDBJ whole genome shotgun (WGS) entry which is preliminary data.</text>
</comment>
<reference evidence="3 4" key="1">
    <citation type="submission" date="2019-03" db="EMBL/GenBank/DDBJ databases">
        <title>The genome sequence of a newly discovered highly antifungal drug resistant Aspergillus species, Aspergillus tanneri NIH 1004.</title>
        <authorList>
            <person name="Mounaud S."/>
            <person name="Singh I."/>
            <person name="Joardar V."/>
            <person name="Pakala S."/>
            <person name="Pakala S."/>
            <person name="Venepally P."/>
            <person name="Hoover J."/>
            <person name="Nierman W."/>
            <person name="Chung J."/>
            <person name="Losada L."/>
        </authorList>
    </citation>
    <scope>NUCLEOTIDE SEQUENCE [LARGE SCALE GENOMIC DNA]</scope>
    <source>
        <strain evidence="3 4">NIH1004</strain>
    </source>
</reference>
<accession>A0A4S3JMM3</accession>
<organism evidence="3 4">
    <name type="scientific">Aspergillus tanneri</name>
    <dbReference type="NCBI Taxonomy" id="1220188"/>
    <lineage>
        <taxon>Eukaryota</taxon>
        <taxon>Fungi</taxon>
        <taxon>Dikarya</taxon>
        <taxon>Ascomycota</taxon>
        <taxon>Pezizomycotina</taxon>
        <taxon>Eurotiomycetes</taxon>
        <taxon>Eurotiomycetidae</taxon>
        <taxon>Eurotiales</taxon>
        <taxon>Aspergillaceae</taxon>
        <taxon>Aspergillus</taxon>
        <taxon>Aspergillus subgen. Circumdati</taxon>
    </lineage>
</organism>
<keyword evidence="2" id="KW-0012">Acyltransferase</keyword>
<dbReference type="Proteomes" id="UP000308092">
    <property type="component" value="Unassembled WGS sequence"/>
</dbReference>
<evidence type="ECO:0000256" key="2">
    <source>
        <dbReference type="ARBA" id="ARBA00023315"/>
    </source>
</evidence>
<evidence type="ECO:0000313" key="3">
    <source>
        <dbReference type="EMBL" id="THC96812.1"/>
    </source>
</evidence>
<gene>
    <name evidence="3" type="ORF">EYZ11_003691</name>
</gene>
<dbReference type="PANTHER" id="PTHR13256">
    <property type="entry name" value="N-ACETYLTRANSFERASE 9"/>
    <property type="match status" value="1"/>
</dbReference>
<proteinExistence type="predicted"/>
<dbReference type="Gene3D" id="3.40.630.30">
    <property type="match status" value="1"/>
</dbReference>
<sequence>MLLNAKTGLLTHSLGVEIQEATASEPLSLEEEYTMQQSWRQDPDKLTFIVCLPVAMSRSISTSTSTCTPITEPDDTPARMIGDINLFLRVDDGEEGVSAPQILGEIELMIAEKTNQRKGFGRATLLTFLRYIAEHESEILDEFVRGDRAASEAMKRAGMEMGMTEDASWKFAGLSVKIGQTNGRSLALFEGARFRKVAAEPNYFGEFELRRTELERETVDEELERAGVRGYVELAYARNEL</sequence>
<protein>
    <submittedName>
        <fullName evidence="3">Uncharacterized protein</fullName>
    </submittedName>
</protein>
<evidence type="ECO:0000313" key="4">
    <source>
        <dbReference type="Proteomes" id="UP000308092"/>
    </source>
</evidence>
<name>A0A4S3JMM3_9EURO</name>